<keyword evidence="3 5" id="KW-0697">Rotamase</keyword>
<feature type="signal peptide" evidence="7">
    <location>
        <begin position="1"/>
        <end position="18"/>
    </location>
</feature>
<dbReference type="InterPro" id="IPR001179">
    <property type="entry name" value="PPIase_FKBP_dom"/>
</dbReference>
<comment type="similarity">
    <text evidence="2 6">Belongs to the FKBP-type PPIase family.</text>
</comment>
<keyword evidence="4 5" id="KW-0413">Isomerase</keyword>
<name>A0A9X2F3Y2_9SPHI</name>
<dbReference type="Pfam" id="PF00254">
    <property type="entry name" value="FKBP_C"/>
    <property type="match status" value="1"/>
</dbReference>
<evidence type="ECO:0000256" key="7">
    <source>
        <dbReference type="SAM" id="SignalP"/>
    </source>
</evidence>
<accession>A0A9X2F3Y2</accession>
<comment type="caution">
    <text evidence="9">The sequence shown here is derived from an EMBL/GenBank/DDBJ whole genome shotgun (WGS) entry which is preliminary data.</text>
</comment>
<evidence type="ECO:0000313" key="10">
    <source>
        <dbReference type="Proteomes" id="UP001155182"/>
    </source>
</evidence>
<organism evidence="9 10">
    <name type="scientific">Solitalea agri</name>
    <dbReference type="NCBI Taxonomy" id="2953739"/>
    <lineage>
        <taxon>Bacteria</taxon>
        <taxon>Pseudomonadati</taxon>
        <taxon>Bacteroidota</taxon>
        <taxon>Sphingobacteriia</taxon>
        <taxon>Sphingobacteriales</taxon>
        <taxon>Sphingobacteriaceae</taxon>
        <taxon>Solitalea</taxon>
    </lineage>
</organism>
<evidence type="ECO:0000256" key="3">
    <source>
        <dbReference type="ARBA" id="ARBA00023110"/>
    </source>
</evidence>
<sequence>MKKLLLPVLLVAIGFVMSMCGTDPYAASCVNEYSASQDTLDQRTIRDFITRKHMTGVKKTESGISYYIYREGTGQKPRSTSSIIADYRGSRVADTTGKAFDSAGYKPQFAMNNVIAGWTEGLQLIGEGGKIRLMIPSHLAYGSCGNGSIAPNTPLVFDIELVEVVKY</sequence>
<dbReference type="Proteomes" id="UP001155182">
    <property type="component" value="Unassembled WGS sequence"/>
</dbReference>
<evidence type="ECO:0000256" key="1">
    <source>
        <dbReference type="ARBA" id="ARBA00000971"/>
    </source>
</evidence>
<dbReference type="SUPFAM" id="SSF54534">
    <property type="entry name" value="FKBP-like"/>
    <property type="match status" value="1"/>
</dbReference>
<reference evidence="9" key="1">
    <citation type="submission" date="2022-06" db="EMBL/GenBank/DDBJ databases">
        <title>Solitalea sp. MAHUQ-68 isolated from rhizospheric soil.</title>
        <authorList>
            <person name="Huq M.A."/>
        </authorList>
    </citation>
    <scope>NUCLEOTIDE SEQUENCE</scope>
    <source>
        <strain evidence="9">MAHUQ-68</strain>
    </source>
</reference>
<dbReference type="PANTHER" id="PTHR43811:SF19">
    <property type="entry name" value="39 KDA FK506-BINDING NUCLEAR PROTEIN"/>
    <property type="match status" value="1"/>
</dbReference>
<feature type="domain" description="PPIase FKBP-type" evidence="8">
    <location>
        <begin position="80"/>
        <end position="165"/>
    </location>
</feature>
<evidence type="ECO:0000256" key="6">
    <source>
        <dbReference type="RuleBase" id="RU003915"/>
    </source>
</evidence>
<dbReference type="EC" id="5.2.1.8" evidence="6"/>
<dbReference type="EMBL" id="JAMWYS010000045">
    <property type="protein sequence ID" value="MCO4293841.1"/>
    <property type="molecule type" value="Genomic_DNA"/>
</dbReference>
<evidence type="ECO:0000256" key="2">
    <source>
        <dbReference type="ARBA" id="ARBA00006577"/>
    </source>
</evidence>
<dbReference type="GO" id="GO:0003755">
    <property type="term" value="F:peptidyl-prolyl cis-trans isomerase activity"/>
    <property type="evidence" value="ECO:0007669"/>
    <property type="project" value="UniProtKB-UniRule"/>
</dbReference>
<evidence type="ECO:0000313" key="9">
    <source>
        <dbReference type="EMBL" id="MCO4293841.1"/>
    </source>
</evidence>
<proteinExistence type="inferred from homology"/>
<keyword evidence="10" id="KW-1185">Reference proteome</keyword>
<dbReference type="Gene3D" id="3.10.50.40">
    <property type="match status" value="1"/>
</dbReference>
<dbReference type="InterPro" id="IPR046357">
    <property type="entry name" value="PPIase_dom_sf"/>
</dbReference>
<comment type="catalytic activity">
    <reaction evidence="1 5 6">
        <text>[protein]-peptidylproline (omega=180) = [protein]-peptidylproline (omega=0)</text>
        <dbReference type="Rhea" id="RHEA:16237"/>
        <dbReference type="Rhea" id="RHEA-COMP:10747"/>
        <dbReference type="Rhea" id="RHEA-COMP:10748"/>
        <dbReference type="ChEBI" id="CHEBI:83833"/>
        <dbReference type="ChEBI" id="CHEBI:83834"/>
        <dbReference type="EC" id="5.2.1.8"/>
    </reaction>
</comment>
<feature type="chain" id="PRO_5040945412" description="Peptidyl-prolyl cis-trans isomerase" evidence="7">
    <location>
        <begin position="19"/>
        <end position="167"/>
    </location>
</feature>
<dbReference type="PANTHER" id="PTHR43811">
    <property type="entry name" value="FKBP-TYPE PEPTIDYL-PROLYL CIS-TRANS ISOMERASE FKPA"/>
    <property type="match status" value="1"/>
</dbReference>
<protein>
    <recommendedName>
        <fullName evidence="6">Peptidyl-prolyl cis-trans isomerase</fullName>
        <ecNumber evidence="6">5.2.1.8</ecNumber>
    </recommendedName>
</protein>
<gene>
    <name evidence="9" type="ORF">NF867_13300</name>
</gene>
<keyword evidence="7" id="KW-0732">Signal</keyword>
<dbReference type="RefSeq" id="WP_252588494.1">
    <property type="nucleotide sequence ID" value="NZ_JAMWYS010000045.1"/>
</dbReference>
<dbReference type="AlphaFoldDB" id="A0A9X2F3Y2"/>
<dbReference type="PROSITE" id="PS50059">
    <property type="entry name" value="FKBP_PPIASE"/>
    <property type="match status" value="1"/>
</dbReference>
<evidence type="ECO:0000256" key="4">
    <source>
        <dbReference type="ARBA" id="ARBA00023235"/>
    </source>
</evidence>
<evidence type="ECO:0000256" key="5">
    <source>
        <dbReference type="PROSITE-ProRule" id="PRU00277"/>
    </source>
</evidence>
<evidence type="ECO:0000259" key="8">
    <source>
        <dbReference type="PROSITE" id="PS50059"/>
    </source>
</evidence>